<evidence type="ECO:0000256" key="5">
    <source>
        <dbReference type="SAM" id="MobiDB-lite"/>
    </source>
</evidence>
<proteinExistence type="predicted"/>
<gene>
    <name evidence="7" type="ORF">INT47_005631</name>
</gene>
<evidence type="ECO:0000256" key="2">
    <source>
        <dbReference type="ARBA" id="ARBA00022692"/>
    </source>
</evidence>
<keyword evidence="2 6" id="KW-0812">Transmembrane</keyword>
<dbReference type="OrthoDB" id="2289488at2759"/>
<keyword evidence="3 6" id="KW-1133">Transmembrane helix</keyword>
<dbReference type="InterPro" id="IPR051694">
    <property type="entry name" value="Immunoregulatory_rcpt-like"/>
</dbReference>
<evidence type="ECO:0000313" key="7">
    <source>
        <dbReference type="EMBL" id="KAG2193318.1"/>
    </source>
</evidence>
<evidence type="ECO:0000256" key="1">
    <source>
        <dbReference type="ARBA" id="ARBA00004167"/>
    </source>
</evidence>
<organism evidence="7 8">
    <name type="scientific">Mucor saturninus</name>
    <dbReference type="NCBI Taxonomy" id="64648"/>
    <lineage>
        <taxon>Eukaryota</taxon>
        <taxon>Fungi</taxon>
        <taxon>Fungi incertae sedis</taxon>
        <taxon>Mucoromycota</taxon>
        <taxon>Mucoromycotina</taxon>
        <taxon>Mucoromycetes</taxon>
        <taxon>Mucorales</taxon>
        <taxon>Mucorineae</taxon>
        <taxon>Mucoraceae</taxon>
        <taxon>Mucor</taxon>
    </lineage>
</organism>
<evidence type="ECO:0000313" key="8">
    <source>
        <dbReference type="Proteomes" id="UP000603453"/>
    </source>
</evidence>
<feature type="transmembrane region" description="Helical" evidence="6">
    <location>
        <begin position="82"/>
        <end position="103"/>
    </location>
</feature>
<dbReference type="Gene3D" id="1.20.5.510">
    <property type="entry name" value="Single helix bin"/>
    <property type="match status" value="1"/>
</dbReference>
<dbReference type="AlphaFoldDB" id="A0A8H7QKM6"/>
<dbReference type="GO" id="GO:0071944">
    <property type="term" value="C:cell periphery"/>
    <property type="evidence" value="ECO:0007669"/>
    <property type="project" value="UniProtKB-ARBA"/>
</dbReference>
<reference evidence="7" key="1">
    <citation type="submission" date="2020-12" db="EMBL/GenBank/DDBJ databases">
        <title>Metabolic potential, ecology and presence of endohyphal bacteria is reflected in genomic diversity of Mucoromycotina.</title>
        <authorList>
            <person name="Muszewska A."/>
            <person name="Okrasinska A."/>
            <person name="Steczkiewicz K."/>
            <person name="Drgas O."/>
            <person name="Orlowska M."/>
            <person name="Perlinska-Lenart U."/>
            <person name="Aleksandrzak-Piekarczyk T."/>
            <person name="Szatraj K."/>
            <person name="Zielenkiewicz U."/>
            <person name="Pilsyk S."/>
            <person name="Malc E."/>
            <person name="Mieczkowski P."/>
            <person name="Kruszewska J.S."/>
            <person name="Biernat P."/>
            <person name="Pawlowska J."/>
        </authorList>
    </citation>
    <scope>NUCLEOTIDE SEQUENCE</scope>
    <source>
        <strain evidence="7">WA0000017839</strain>
    </source>
</reference>
<name>A0A8H7QKM6_9FUNG</name>
<sequence length="245" mass="26379">MSSIPKPSLPHNLGKRQAPQETNIVHVTVTAADTVIYTHTATSYSYIPSYSTITNAPTSSSSTLSNNRPSQNKNPAGINKGAIIGGVVGGVVLIALIALVFLLRRRSRRKKGVARQPQCGYIDDTDPYYQGAGGGGVGGMTSSSVPAPRHLVAPPLEDGQKYYHHEGGYYDDIATPNNVFPKAAYYSADNSVDTLTSGEVPPNYAQFRQVPNQVDNPVTTVTPVMSERHVPHLKETIEEPPHSRD</sequence>
<feature type="region of interest" description="Disordered" evidence="5">
    <location>
        <begin position="1"/>
        <end position="20"/>
    </location>
</feature>
<dbReference type="Proteomes" id="UP000603453">
    <property type="component" value="Unassembled WGS sequence"/>
</dbReference>
<evidence type="ECO:0000256" key="4">
    <source>
        <dbReference type="ARBA" id="ARBA00023136"/>
    </source>
</evidence>
<comment type="caution">
    <text evidence="7">The sequence shown here is derived from an EMBL/GenBank/DDBJ whole genome shotgun (WGS) entry which is preliminary data.</text>
</comment>
<protein>
    <submittedName>
        <fullName evidence="7">Uncharacterized protein</fullName>
    </submittedName>
</protein>
<dbReference type="PANTHER" id="PTHR15549:SF26">
    <property type="entry name" value="AXIAL BUDDING PATTERN PROTEIN 2-RELATED"/>
    <property type="match status" value="1"/>
</dbReference>
<keyword evidence="8" id="KW-1185">Reference proteome</keyword>
<evidence type="ECO:0000256" key="6">
    <source>
        <dbReference type="SAM" id="Phobius"/>
    </source>
</evidence>
<dbReference type="EMBL" id="JAEPRD010000240">
    <property type="protein sequence ID" value="KAG2193318.1"/>
    <property type="molecule type" value="Genomic_DNA"/>
</dbReference>
<keyword evidence="4 6" id="KW-0472">Membrane</keyword>
<comment type="subcellular location">
    <subcellularLocation>
        <location evidence="1">Membrane</location>
        <topology evidence="1">Single-pass membrane protein</topology>
    </subcellularLocation>
</comment>
<dbReference type="GO" id="GO:0016020">
    <property type="term" value="C:membrane"/>
    <property type="evidence" value="ECO:0007669"/>
    <property type="project" value="UniProtKB-SubCell"/>
</dbReference>
<dbReference type="PANTHER" id="PTHR15549">
    <property type="entry name" value="PAIRED IMMUNOGLOBULIN-LIKE TYPE 2 RECEPTOR"/>
    <property type="match status" value="1"/>
</dbReference>
<feature type="region of interest" description="Disordered" evidence="5">
    <location>
        <begin position="226"/>
        <end position="245"/>
    </location>
</feature>
<evidence type="ECO:0000256" key="3">
    <source>
        <dbReference type="ARBA" id="ARBA00022989"/>
    </source>
</evidence>
<accession>A0A8H7QKM6</accession>